<feature type="transmembrane region" description="Helical" evidence="1">
    <location>
        <begin position="200"/>
        <end position="222"/>
    </location>
</feature>
<dbReference type="EMBL" id="BDQX01000036">
    <property type="protein sequence ID" value="GBG06122.1"/>
    <property type="molecule type" value="Genomic_DNA"/>
</dbReference>
<feature type="transmembrane region" description="Helical" evidence="1">
    <location>
        <begin position="92"/>
        <end position="110"/>
    </location>
</feature>
<feature type="transmembrane region" description="Helical" evidence="1">
    <location>
        <begin position="122"/>
        <end position="141"/>
    </location>
</feature>
<evidence type="ECO:0000256" key="1">
    <source>
        <dbReference type="SAM" id="Phobius"/>
    </source>
</evidence>
<dbReference type="Proteomes" id="UP000245202">
    <property type="component" value="Unassembled WGS sequence"/>
</dbReference>
<reference evidence="2 3" key="1">
    <citation type="submission" date="2017-08" db="EMBL/GenBank/DDBJ databases">
        <title>Substantial Increase in Enzyme Production by Combined Drug-Resistance Mutations in Paenibacillus agaridevorans.</title>
        <authorList>
            <person name="Tanaka Y."/>
            <person name="Funane K."/>
            <person name="Hosaka T."/>
            <person name="Shiwa Y."/>
            <person name="Fujita N."/>
            <person name="Miyazaki T."/>
            <person name="Yoshikawa H."/>
            <person name="Murakami K."/>
            <person name="Kasahara K."/>
            <person name="Inaoka T."/>
            <person name="Hiraga Y."/>
            <person name="Ochi K."/>
        </authorList>
    </citation>
    <scope>NUCLEOTIDE SEQUENCE [LARGE SCALE GENOMIC DNA]</scope>
    <source>
        <strain evidence="2 3">T-3040</strain>
    </source>
</reference>
<dbReference type="Pfam" id="PF14808">
    <property type="entry name" value="TMEM164"/>
    <property type="match status" value="1"/>
</dbReference>
<keyword evidence="1" id="KW-1133">Transmembrane helix</keyword>
<evidence type="ECO:0000313" key="3">
    <source>
        <dbReference type="Proteomes" id="UP000245202"/>
    </source>
</evidence>
<dbReference type="InterPro" id="IPR011737">
    <property type="entry name" value="CHP02206_TP0381"/>
</dbReference>
<keyword evidence="1" id="KW-0472">Membrane</keyword>
<dbReference type="NCBIfam" id="TIGR02206">
    <property type="entry name" value="intg_mem_TP0381"/>
    <property type="match status" value="1"/>
</dbReference>
<name>A0A2R5EHS0_9BACL</name>
<sequence length="231" mass="25334">MFEMFSGSHLAALTVTVAVLAAIAAGRTKLREEKAGRAMRVGLAVLLLACEVSFQLSYVLEDNWSAGSLPFQLCSLMVLLSAAMLLSNAKRLYPVVVFLGVAGALQALITPNLDAPFPEFRYFHFFAAHIGIMAAAMYLIAVERYRPTLRATFGALLWLHVLAIPAAITNIATGTTNFMFLARKPGTASLLDALAPWPWYLLQLELIAAAMCLMMYGIIHFVHWTLRGKTR</sequence>
<dbReference type="AlphaFoldDB" id="A0A2R5EHS0"/>
<feature type="transmembrane region" description="Helical" evidence="1">
    <location>
        <begin position="64"/>
        <end position="85"/>
    </location>
</feature>
<feature type="transmembrane region" description="Helical" evidence="1">
    <location>
        <begin position="6"/>
        <end position="26"/>
    </location>
</feature>
<comment type="caution">
    <text evidence="2">The sequence shown here is derived from an EMBL/GenBank/DDBJ whole genome shotgun (WGS) entry which is preliminary data.</text>
</comment>
<gene>
    <name evidence="2" type="ORF">PAT3040_00626</name>
</gene>
<keyword evidence="1" id="KW-0812">Transmembrane</keyword>
<evidence type="ECO:0008006" key="4">
    <source>
        <dbReference type="Google" id="ProtNLM"/>
    </source>
</evidence>
<evidence type="ECO:0000313" key="2">
    <source>
        <dbReference type="EMBL" id="GBG06122.1"/>
    </source>
</evidence>
<organism evidence="2 3">
    <name type="scientific">Paenibacillus agaridevorans</name>
    <dbReference type="NCBI Taxonomy" id="171404"/>
    <lineage>
        <taxon>Bacteria</taxon>
        <taxon>Bacillati</taxon>
        <taxon>Bacillota</taxon>
        <taxon>Bacilli</taxon>
        <taxon>Bacillales</taxon>
        <taxon>Paenibacillaceae</taxon>
        <taxon>Paenibacillus</taxon>
    </lineage>
</organism>
<feature type="transmembrane region" description="Helical" evidence="1">
    <location>
        <begin position="153"/>
        <end position="180"/>
    </location>
</feature>
<protein>
    <recommendedName>
        <fullName evidence="4">TIGR02206 family membrane protein</fullName>
    </recommendedName>
</protein>
<proteinExistence type="predicted"/>
<feature type="transmembrane region" description="Helical" evidence="1">
    <location>
        <begin position="38"/>
        <end position="58"/>
    </location>
</feature>
<keyword evidence="3" id="KW-1185">Reference proteome</keyword>
<accession>A0A2R5EHS0</accession>